<dbReference type="Proteomes" id="UP001222325">
    <property type="component" value="Unassembled WGS sequence"/>
</dbReference>
<comment type="caution">
    <text evidence="2">The sequence shown here is derived from an EMBL/GenBank/DDBJ whole genome shotgun (WGS) entry which is preliminary data.</text>
</comment>
<accession>A0AAD6TSX7</accession>
<feature type="compositionally biased region" description="Low complexity" evidence="1">
    <location>
        <begin position="162"/>
        <end position="175"/>
    </location>
</feature>
<evidence type="ECO:0000256" key="1">
    <source>
        <dbReference type="SAM" id="MobiDB-lite"/>
    </source>
</evidence>
<feature type="compositionally biased region" description="Polar residues" evidence="1">
    <location>
        <begin position="195"/>
        <end position="207"/>
    </location>
</feature>
<reference evidence="2" key="1">
    <citation type="submission" date="2023-03" db="EMBL/GenBank/DDBJ databases">
        <title>Massive genome expansion in bonnet fungi (Mycena s.s.) driven by repeated elements and novel gene families across ecological guilds.</title>
        <authorList>
            <consortium name="Lawrence Berkeley National Laboratory"/>
            <person name="Harder C.B."/>
            <person name="Miyauchi S."/>
            <person name="Viragh M."/>
            <person name="Kuo A."/>
            <person name="Thoen E."/>
            <person name="Andreopoulos B."/>
            <person name="Lu D."/>
            <person name="Skrede I."/>
            <person name="Drula E."/>
            <person name="Henrissat B."/>
            <person name="Morin E."/>
            <person name="Kohler A."/>
            <person name="Barry K."/>
            <person name="LaButti K."/>
            <person name="Morin E."/>
            <person name="Salamov A."/>
            <person name="Lipzen A."/>
            <person name="Mereny Z."/>
            <person name="Hegedus B."/>
            <person name="Baldrian P."/>
            <person name="Stursova M."/>
            <person name="Weitz H."/>
            <person name="Taylor A."/>
            <person name="Grigoriev I.V."/>
            <person name="Nagy L.G."/>
            <person name="Martin F."/>
            <person name="Kauserud H."/>
        </authorList>
    </citation>
    <scope>NUCLEOTIDE SEQUENCE</scope>
    <source>
        <strain evidence="2">CBHHK173m</strain>
    </source>
</reference>
<feature type="region of interest" description="Disordered" evidence="1">
    <location>
        <begin position="91"/>
        <end position="207"/>
    </location>
</feature>
<organism evidence="2 3">
    <name type="scientific">Mycena belliarum</name>
    <dbReference type="NCBI Taxonomy" id="1033014"/>
    <lineage>
        <taxon>Eukaryota</taxon>
        <taxon>Fungi</taxon>
        <taxon>Dikarya</taxon>
        <taxon>Basidiomycota</taxon>
        <taxon>Agaricomycotina</taxon>
        <taxon>Agaricomycetes</taxon>
        <taxon>Agaricomycetidae</taxon>
        <taxon>Agaricales</taxon>
        <taxon>Marasmiineae</taxon>
        <taxon>Mycenaceae</taxon>
        <taxon>Mycena</taxon>
    </lineage>
</organism>
<dbReference type="AlphaFoldDB" id="A0AAD6TSX7"/>
<gene>
    <name evidence="2" type="ORF">B0H15DRAFT_860424</name>
</gene>
<evidence type="ECO:0000313" key="2">
    <source>
        <dbReference type="EMBL" id="KAJ7078427.1"/>
    </source>
</evidence>
<name>A0AAD6TSX7_9AGAR</name>
<proteinExistence type="predicted"/>
<protein>
    <submittedName>
        <fullName evidence="2">Uncharacterized protein</fullName>
    </submittedName>
</protein>
<dbReference type="EMBL" id="JARJCN010000066">
    <property type="protein sequence ID" value="KAJ7078427.1"/>
    <property type="molecule type" value="Genomic_DNA"/>
</dbReference>
<sequence length="234" mass="25403">MSFAAVLSPEQYQVLKSQIDFYILQIQTGERDDELKDYATKTFKAYLEKLHQSSTPFKSWFYTWMNGHVVRAANHTVAQIWEGYKKKSRALEQKRQARGRAHASHLSPGHSEWYQAEPTPLGYAPAESQTPSNYQPGTGPLGPGHGGVVPSQSGSSDGYYYPATPAPASASVTPGFTPPGGPAAWQSPVPFPPHHTNTPPASGSRSSSFLFEHSVHDVRTGGPPGPGYGPGWPQ</sequence>
<evidence type="ECO:0000313" key="3">
    <source>
        <dbReference type="Proteomes" id="UP001222325"/>
    </source>
</evidence>
<keyword evidence="3" id="KW-1185">Reference proteome</keyword>